<gene>
    <name evidence="2" type="ORF">CTI12_AA178510</name>
</gene>
<sequence>MPAQKLPVKKLTSNSIAFPNHGSLSFNQAHIRETPLRALFNQKRHGSNTFYLEALPTPSRAPPLSISLTRPPSPRRRSPPHARRFMSLRRPMLPRRRPHPKYSSPWTHLVTFTAPFDNEGKETTGM</sequence>
<proteinExistence type="predicted"/>
<keyword evidence="3" id="KW-1185">Reference proteome</keyword>
<feature type="compositionally biased region" description="Basic residues" evidence="1">
    <location>
        <begin position="73"/>
        <end position="100"/>
    </location>
</feature>
<comment type="caution">
    <text evidence="2">The sequence shown here is derived from an EMBL/GenBank/DDBJ whole genome shotgun (WGS) entry which is preliminary data.</text>
</comment>
<reference evidence="2 3" key="1">
    <citation type="journal article" date="2018" name="Mol. Plant">
        <title>The genome of Artemisia annua provides insight into the evolution of Asteraceae family and artemisinin biosynthesis.</title>
        <authorList>
            <person name="Shen Q."/>
            <person name="Zhang L."/>
            <person name="Liao Z."/>
            <person name="Wang S."/>
            <person name="Yan T."/>
            <person name="Shi P."/>
            <person name="Liu M."/>
            <person name="Fu X."/>
            <person name="Pan Q."/>
            <person name="Wang Y."/>
            <person name="Lv Z."/>
            <person name="Lu X."/>
            <person name="Zhang F."/>
            <person name="Jiang W."/>
            <person name="Ma Y."/>
            <person name="Chen M."/>
            <person name="Hao X."/>
            <person name="Li L."/>
            <person name="Tang Y."/>
            <person name="Lv G."/>
            <person name="Zhou Y."/>
            <person name="Sun X."/>
            <person name="Brodelius P.E."/>
            <person name="Rose J.K.C."/>
            <person name="Tang K."/>
        </authorList>
    </citation>
    <scope>NUCLEOTIDE SEQUENCE [LARGE SCALE GENOMIC DNA]</scope>
    <source>
        <strain evidence="3">cv. Huhao1</strain>
        <tissue evidence="2">Leaf</tissue>
    </source>
</reference>
<dbReference type="EMBL" id="PKPP01001482">
    <property type="protein sequence ID" value="PWA82347.1"/>
    <property type="molecule type" value="Genomic_DNA"/>
</dbReference>
<dbReference type="AlphaFoldDB" id="A0A2U1P9D3"/>
<dbReference type="Proteomes" id="UP000245207">
    <property type="component" value="Unassembled WGS sequence"/>
</dbReference>
<accession>A0A2U1P9D3</accession>
<evidence type="ECO:0000313" key="2">
    <source>
        <dbReference type="EMBL" id="PWA82347.1"/>
    </source>
</evidence>
<name>A0A2U1P9D3_ARTAN</name>
<protein>
    <submittedName>
        <fullName evidence="2">Uncharacterized protein</fullName>
    </submittedName>
</protein>
<evidence type="ECO:0000256" key="1">
    <source>
        <dbReference type="SAM" id="MobiDB-lite"/>
    </source>
</evidence>
<evidence type="ECO:0000313" key="3">
    <source>
        <dbReference type="Proteomes" id="UP000245207"/>
    </source>
</evidence>
<organism evidence="2 3">
    <name type="scientific">Artemisia annua</name>
    <name type="common">Sweet wormwood</name>
    <dbReference type="NCBI Taxonomy" id="35608"/>
    <lineage>
        <taxon>Eukaryota</taxon>
        <taxon>Viridiplantae</taxon>
        <taxon>Streptophyta</taxon>
        <taxon>Embryophyta</taxon>
        <taxon>Tracheophyta</taxon>
        <taxon>Spermatophyta</taxon>
        <taxon>Magnoliopsida</taxon>
        <taxon>eudicotyledons</taxon>
        <taxon>Gunneridae</taxon>
        <taxon>Pentapetalae</taxon>
        <taxon>asterids</taxon>
        <taxon>campanulids</taxon>
        <taxon>Asterales</taxon>
        <taxon>Asteraceae</taxon>
        <taxon>Asteroideae</taxon>
        <taxon>Anthemideae</taxon>
        <taxon>Artemisiinae</taxon>
        <taxon>Artemisia</taxon>
    </lineage>
</organism>
<feature type="region of interest" description="Disordered" evidence="1">
    <location>
        <begin position="61"/>
        <end position="104"/>
    </location>
</feature>